<feature type="compositionally biased region" description="Polar residues" evidence="1">
    <location>
        <begin position="394"/>
        <end position="411"/>
    </location>
</feature>
<gene>
    <name evidence="2" type="ORF">DUNSADRAFT_3103</name>
</gene>
<feature type="compositionally biased region" description="Low complexity" evidence="1">
    <location>
        <begin position="255"/>
        <end position="266"/>
    </location>
</feature>
<dbReference type="Proteomes" id="UP000815325">
    <property type="component" value="Unassembled WGS sequence"/>
</dbReference>
<feature type="compositionally biased region" description="Polar residues" evidence="1">
    <location>
        <begin position="267"/>
        <end position="287"/>
    </location>
</feature>
<evidence type="ECO:0000313" key="3">
    <source>
        <dbReference type="Proteomes" id="UP000815325"/>
    </source>
</evidence>
<protein>
    <submittedName>
        <fullName evidence="2">Uncharacterized protein</fullName>
    </submittedName>
</protein>
<name>A0ABQ7FVM1_DUNSA</name>
<accession>A0ABQ7FVM1</accession>
<evidence type="ECO:0000313" key="2">
    <source>
        <dbReference type="EMBL" id="KAF5826439.1"/>
    </source>
</evidence>
<dbReference type="EMBL" id="MU070925">
    <property type="protein sequence ID" value="KAF5826439.1"/>
    <property type="molecule type" value="Genomic_DNA"/>
</dbReference>
<organism evidence="2 3">
    <name type="scientific">Dunaliella salina</name>
    <name type="common">Green alga</name>
    <name type="synonym">Protococcus salinus</name>
    <dbReference type="NCBI Taxonomy" id="3046"/>
    <lineage>
        <taxon>Eukaryota</taxon>
        <taxon>Viridiplantae</taxon>
        <taxon>Chlorophyta</taxon>
        <taxon>core chlorophytes</taxon>
        <taxon>Chlorophyceae</taxon>
        <taxon>CS clade</taxon>
        <taxon>Chlamydomonadales</taxon>
        <taxon>Dunaliellaceae</taxon>
        <taxon>Dunaliella</taxon>
    </lineage>
</organism>
<feature type="region of interest" description="Disordered" evidence="1">
    <location>
        <begin position="112"/>
        <end position="135"/>
    </location>
</feature>
<feature type="compositionally biased region" description="Basic and acidic residues" evidence="1">
    <location>
        <begin position="368"/>
        <end position="389"/>
    </location>
</feature>
<feature type="region of interest" description="Disordered" evidence="1">
    <location>
        <begin position="559"/>
        <end position="586"/>
    </location>
</feature>
<evidence type="ECO:0000256" key="1">
    <source>
        <dbReference type="SAM" id="MobiDB-lite"/>
    </source>
</evidence>
<proteinExistence type="predicted"/>
<reference evidence="2" key="1">
    <citation type="submission" date="2017-08" db="EMBL/GenBank/DDBJ databases">
        <authorList>
            <person name="Polle J.E."/>
            <person name="Barry K."/>
            <person name="Cushman J."/>
            <person name="Schmutz J."/>
            <person name="Tran D."/>
            <person name="Hathwaick L.T."/>
            <person name="Yim W.C."/>
            <person name="Jenkins J."/>
            <person name="Mckie-Krisberg Z.M."/>
            <person name="Prochnik S."/>
            <person name="Lindquist E."/>
            <person name="Dockter R.B."/>
            <person name="Adam C."/>
            <person name="Molina H."/>
            <person name="Bunkerborg J."/>
            <person name="Jin E."/>
            <person name="Buchheim M."/>
            <person name="Magnuson J."/>
        </authorList>
    </citation>
    <scope>NUCLEOTIDE SEQUENCE</scope>
    <source>
        <strain evidence="2">CCAP 19/18</strain>
    </source>
</reference>
<keyword evidence="3" id="KW-1185">Reference proteome</keyword>
<feature type="region of interest" description="Disordered" evidence="1">
    <location>
        <begin position="156"/>
        <end position="179"/>
    </location>
</feature>
<feature type="region of interest" description="Disordered" evidence="1">
    <location>
        <begin position="240"/>
        <end position="287"/>
    </location>
</feature>
<sequence>MRCWSSSPGSYTLHCKSRHFNLRLKQRNGCDTWRGPHRDVLNCLHVRVEHPQCIAVPSSKALWKLFKAATPQHAWEDVAVSLACLESLYRVEFSQAAEECIAAFNAANSAPVPVDAETKSEQQQQQQQHDEQAGDEVAAAASAAVKAVTTAVAVAANAGESPPEPQQQPSEEQLMQAAAEQADRVLAAHIKYLADRSHFQAFTRRDCELGKTLNQGYQGQLFIQSNDCKLDKSLLRAFTAKTGPSSGEGAQQSAVPQRGPGQQVVQSCGSDSVGEQQGSIVGQESDQQVALGESFSVDPGGSEQRGVRIHWSDPWRVREDDCVEESMDVQQRSAPGGDPDQHTAQDDTSEDDVDAQQNGMPAGGSDQCVRHGNHDENPVNAQQDDHNRDPVYAQQDNQNRNPVNSRQDNLNRNIIDTLRDNHRPDQHALLEESRSAVLSARGAHLSSLRGRGPDQWGLSAHFHSVPGCGLNQGGVSGAHSNSLPGCGPDDWIMHDTGVVVMKRGFSRETATGMLLLPKLDYLQTAVVEEALLRIRLLLHAGWQGLLHRSQRSLADASDTLAKENTEQEMGPTSLLERATRAGESNS</sequence>
<feature type="region of interest" description="Disordered" evidence="1">
    <location>
        <begin position="325"/>
        <end position="411"/>
    </location>
</feature>
<feature type="compositionally biased region" description="Polar residues" evidence="1">
    <location>
        <begin position="242"/>
        <end position="254"/>
    </location>
</feature>
<comment type="caution">
    <text evidence="2">The sequence shown here is derived from an EMBL/GenBank/DDBJ whole genome shotgun (WGS) entry which is preliminary data.</text>
</comment>